<proteinExistence type="predicted"/>
<organism evidence="2">
    <name type="scientific">Bactrocera dorsalis</name>
    <name type="common">Oriental fruit fly</name>
    <name type="synonym">Dacus dorsalis</name>
    <dbReference type="NCBI Taxonomy" id="27457"/>
    <lineage>
        <taxon>Eukaryota</taxon>
        <taxon>Metazoa</taxon>
        <taxon>Ecdysozoa</taxon>
        <taxon>Arthropoda</taxon>
        <taxon>Hexapoda</taxon>
        <taxon>Insecta</taxon>
        <taxon>Pterygota</taxon>
        <taxon>Neoptera</taxon>
        <taxon>Endopterygota</taxon>
        <taxon>Diptera</taxon>
        <taxon>Brachycera</taxon>
        <taxon>Muscomorpha</taxon>
        <taxon>Tephritoidea</taxon>
        <taxon>Tephritidae</taxon>
        <taxon>Bactrocera</taxon>
        <taxon>Bactrocera</taxon>
    </lineage>
</organism>
<dbReference type="KEGG" id="bdr:105227511"/>
<dbReference type="GeneID" id="105227511"/>
<accession>A0A034UX83</accession>
<dbReference type="EMBL" id="GAKP01023377">
    <property type="protein sequence ID" value="JAC35581.1"/>
    <property type="molecule type" value="Transcribed_RNA"/>
</dbReference>
<dbReference type="AlphaFoldDB" id="A0A034UX83"/>
<evidence type="ECO:0000313" key="2">
    <source>
        <dbReference type="EMBL" id="JAC35581.1"/>
    </source>
</evidence>
<sequence length="327" mass="35666">MAAITKDFIDINLSTDELMLKELERRDGIYSFIFHELEVPKAETPTASISPDKLIDRNHEAAKTPATNESQVSADNNDAADSNNPSDKFKIRTETVLIQRSNVICHSNSTLTATATKTKTMIYTAPTTTTLNNTPPSNKSPMETAMATSTNATPTMLPSLFTTTPLTATAYATPTCTSNVLPPAACFPSLSGINMRSYYEHFKTWHPPPTLVYDNPKLYAYMANCGFRVRLATPRFSHITAPLVRNRRHALKETPQYKRMSEVSMCAPVADLRALFPLDPDVHAPFAATVGIVEDTSMTDVDAGVGELVETGCCAGAALMQDAPLLK</sequence>
<protein>
    <submittedName>
        <fullName evidence="2">Uncharacterized protein</fullName>
    </submittedName>
</protein>
<name>A0A034UX83_BACDO</name>
<feature type="compositionally biased region" description="Low complexity" evidence="1">
    <location>
        <begin position="73"/>
        <end position="86"/>
    </location>
</feature>
<feature type="region of interest" description="Disordered" evidence="1">
    <location>
        <begin position="61"/>
        <end position="87"/>
    </location>
</feature>
<evidence type="ECO:0000256" key="1">
    <source>
        <dbReference type="SAM" id="MobiDB-lite"/>
    </source>
</evidence>
<reference evidence="2" key="1">
    <citation type="journal article" date="2014" name="BMC Genomics">
        <title>Characterizing the developmental transcriptome of the oriental fruit fly, Bactrocera dorsalis (Diptera: Tephritidae) through comparative genomic analysis with Drosophila melanogaster utilizing modENCODE datasets.</title>
        <authorList>
            <person name="Geib S.M."/>
            <person name="Calla B."/>
            <person name="Hall B."/>
            <person name="Hou S."/>
            <person name="Manoukis N.C."/>
        </authorList>
    </citation>
    <scope>NUCLEOTIDE SEQUENCE</scope>
    <source>
        <strain evidence="2">Punador</strain>
    </source>
</reference>
<dbReference type="RefSeq" id="XP_011205173.2">
    <property type="nucleotide sequence ID" value="XM_011206871.2"/>
</dbReference>
<dbReference type="OrthoDB" id="8060032at2759"/>